<evidence type="ECO:0000313" key="2">
    <source>
        <dbReference type="Proteomes" id="UP000281406"/>
    </source>
</evidence>
<reference evidence="1 2" key="1">
    <citation type="submission" date="2018-10" db="EMBL/GenBank/DDBJ databases">
        <title>Genome assembly for a Yunnan-Guizhou Plateau 3E fish, Anabarilius grahami (Regan), and its evolutionary and genetic applications.</title>
        <authorList>
            <person name="Jiang W."/>
        </authorList>
    </citation>
    <scope>NUCLEOTIDE SEQUENCE [LARGE SCALE GENOMIC DNA]</scope>
    <source>
        <strain evidence="1">AG-KIZ</strain>
        <tissue evidence="1">Muscle</tissue>
    </source>
</reference>
<dbReference type="AlphaFoldDB" id="A0A3N0Y7I8"/>
<name>A0A3N0Y7I8_ANAGA</name>
<dbReference type="Proteomes" id="UP000281406">
    <property type="component" value="Unassembled WGS sequence"/>
</dbReference>
<sequence length="119" mass="14475">MAAETDWENIPFVEDIYGVLDATRWNDNQRKKFRDDRLDDNADVLFRVYKPVHPPDIQKLHCLLLTPTRDPIWWMMFIRRHYVLTVQWTHRVEEEEEEEGGLCFFIVFTYFTQQLLVIV</sequence>
<protein>
    <submittedName>
        <fullName evidence="1">Uncharacterized protein</fullName>
    </submittedName>
</protein>
<organism evidence="1 2">
    <name type="scientific">Anabarilius grahami</name>
    <name type="common">Kanglang fish</name>
    <name type="synonym">Barilius grahami</name>
    <dbReference type="NCBI Taxonomy" id="495550"/>
    <lineage>
        <taxon>Eukaryota</taxon>
        <taxon>Metazoa</taxon>
        <taxon>Chordata</taxon>
        <taxon>Craniata</taxon>
        <taxon>Vertebrata</taxon>
        <taxon>Euteleostomi</taxon>
        <taxon>Actinopterygii</taxon>
        <taxon>Neopterygii</taxon>
        <taxon>Teleostei</taxon>
        <taxon>Ostariophysi</taxon>
        <taxon>Cypriniformes</taxon>
        <taxon>Xenocyprididae</taxon>
        <taxon>Xenocypridinae</taxon>
        <taxon>Xenocypridinae incertae sedis</taxon>
        <taxon>Anabarilius</taxon>
    </lineage>
</organism>
<accession>A0A3N0Y7I8</accession>
<gene>
    <name evidence="1" type="ORF">DPX16_1302</name>
</gene>
<keyword evidence="2" id="KW-1185">Reference proteome</keyword>
<comment type="caution">
    <text evidence="1">The sequence shown here is derived from an EMBL/GenBank/DDBJ whole genome shotgun (WGS) entry which is preliminary data.</text>
</comment>
<proteinExistence type="predicted"/>
<evidence type="ECO:0000313" key="1">
    <source>
        <dbReference type="EMBL" id="ROL42117.1"/>
    </source>
</evidence>
<dbReference type="EMBL" id="RJVU01050255">
    <property type="protein sequence ID" value="ROL42117.1"/>
    <property type="molecule type" value="Genomic_DNA"/>
</dbReference>